<feature type="domain" description="GST N-terminal" evidence="2">
    <location>
        <begin position="1"/>
        <end position="78"/>
    </location>
</feature>
<dbReference type="PROSITE" id="PS50405">
    <property type="entry name" value="GST_CTER"/>
    <property type="match status" value="1"/>
</dbReference>
<dbReference type="InterPro" id="IPR004046">
    <property type="entry name" value="GST_C"/>
</dbReference>
<dbReference type="CDD" id="cd00570">
    <property type="entry name" value="GST_N_family"/>
    <property type="match status" value="1"/>
</dbReference>
<dbReference type="PANTHER" id="PTHR43969">
    <property type="entry name" value="GLUTATHIONE S TRANSFERASE D10, ISOFORM A-RELATED"/>
    <property type="match status" value="1"/>
</dbReference>
<dbReference type="SUPFAM" id="SSF47616">
    <property type="entry name" value="GST C-terminal domain-like"/>
    <property type="match status" value="1"/>
</dbReference>
<dbReference type="InterPro" id="IPR036282">
    <property type="entry name" value="Glutathione-S-Trfase_C_sf"/>
</dbReference>
<dbReference type="Pfam" id="PF13409">
    <property type="entry name" value="GST_N_2"/>
    <property type="match status" value="1"/>
</dbReference>
<evidence type="ECO:0000259" key="2">
    <source>
        <dbReference type="PROSITE" id="PS50404"/>
    </source>
</evidence>
<dbReference type="AlphaFoldDB" id="A0A9D1M5H5"/>
<dbReference type="Pfam" id="PF00043">
    <property type="entry name" value="GST_C"/>
    <property type="match status" value="1"/>
</dbReference>
<dbReference type="GO" id="GO:0006749">
    <property type="term" value="P:glutathione metabolic process"/>
    <property type="evidence" value="ECO:0007669"/>
    <property type="project" value="TreeGrafter"/>
</dbReference>
<dbReference type="Gene3D" id="1.20.1050.10">
    <property type="match status" value="1"/>
</dbReference>
<dbReference type="EMBL" id="DVNC01000054">
    <property type="protein sequence ID" value="HIU54030.1"/>
    <property type="molecule type" value="Genomic_DNA"/>
</dbReference>
<evidence type="ECO:0000313" key="5">
    <source>
        <dbReference type="Proteomes" id="UP000824107"/>
    </source>
</evidence>
<reference evidence="4" key="1">
    <citation type="submission" date="2020-10" db="EMBL/GenBank/DDBJ databases">
        <authorList>
            <person name="Gilroy R."/>
        </authorList>
    </citation>
    <scope>NUCLEOTIDE SEQUENCE</scope>
    <source>
        <strain evidence="4">ChiW3-316</strain>
    </source>
</reference>
<dbReference type="InterPro" id="IPR010987">
    <property type="entry name" value="Glutathione-S-Trfase_C-like"/>
</dbReference>
<evidence type="ECO:0000313" key="4">
    <source>
        <dbReference type="EMBL" id="HIU54030.1"/>
    </source>
</evidence>
<dbReference type="PANTHER" id="PTHR43969:SF9">
    <property type="entry name" value="GLUTATHIONE S TRANSFERASE D10, ISOFORM A-RELATED"/>
    <property type="match status" value="1"/>
</dbReference>
<dbReference type="SFLD" id="SFLDS00019">
    <property type="entry name" value="Glutathione_Transferase_(cytos"/>
    <property type="match status" value="1"/>
</dbReference>
<gene>
    <name evidence="4" type="ORF">IAD20_08135</name>
</gene>
<feature type="domain" description="GST C-terminal" evidence="3">
    <location>
        <begin position="83"/>
        <end position="216"/>
    </location>
</feature>
<sequence>MVLLIHHPVSPFSRKVRIAMSEKRMLFVLKEEEPWRLSQDVYKLNPAGELPVYVYDGNVISGNYAICEFLEEVSKDYKLLPAEIQARAEVRRLTEWFDVKFYREVYRNVVVEKVHKRFGQGLAPDSRVLKVGLNNLNFHLEYIDWLAERNNYLAGETFTLADVTAAAHLSVIDYLGDVPWESYKNAKLWYSKIKSRPSFKDILRDSIKGILPAKHYANLDF</sequence>
<dbReference type="GO" id="GO:0004364">
    <property type="term" value="F:glutathione transferase activity"/>
    <property type="evidence" value="ECO:0007669"/>
    <property type="project" value="TreeGrafter"/>
</dbReference>
<protein>
    <submittedName>
        <fullName evidence="4">Glutathione S-transferase family protein</fullName>
    </submittedName>
</protein>
<dbReference type="Proteomes" id="UP000824107">
    <property type="component" value="Unassembled WGS sequence"/>
</dbReference>
<dbReference type="PROSITE" id="PS50404">
    <property type="entry name" value="GST_NTER"/>
    <property type="match status" value="1"/>
</dbReference>
<reference evidence="4" key="2">
    <citation type="journal article" date="2021" name="PeerJ">
        <title>Extensive microbial diversity within the chicken gut microbiome revealed by metagenomics and culture.</title>
        <authorList>
            <person name="Gilroy R."/>
            <person name="Ravi A."/>
            <person name="Getino M."/>
            <person name="Pursley I."/>
            <person name="Horton D.L."/>
            <person name="Alikhan N.F."/>
            <person name="Baker D."/>
            <person name="Gharbi K."/>
            <person name="Hall N."/>
            <person name="Watson M."/>
            <person name="Adriaenssens E.M."/>
            <person name="Foster-Nyarko E."/>
            <person name="Jarju S."/>
            <person name="Secka A."/>
            <person name="Antonio M."/>
            <person name="Oren A."/>
            <person name="Chaudhuri R.R."/>
            <person name="La Ragione R."/>
            <person name="Hildebrand F."/>
            <person name="Pallen M.J."/>
        </authorList>
    </citation>
    <scope>NUCLEOTIDE SEQUENCE</scope>
    <source>
        <strain evidence="4">ChiW3-316</strain>
    </source>
</reference>
<evidence type="ECO:0000259" key="3">
    <source>
        <dbReference type="PROSITE" id="PS50405"/>
    </source>
</evidence>
<dbReference type="CDD" id="cd00299">
    <property type="entry name" value="GST_C_family"/>
    <property type="match status" value="1"/>
</dbReference>
<evidence type="ECO:0000256" key="1">
    <source>
        <dbReference type="ARBA" id="ARBA00011738"/>
    </source>
</evidence>
<accession>A0A9D1M5H5</accession>
<comment type="subunit">
    <text evidence="1">Homodimer.</text>
</comment>
<name>A0A9D1M5H5_9PROT</name>
<dbReference type="SFLD" id="SFLDG00358">
    <property type="entry name" value="Main_(cytGST)"/>
    <property type="match status" value="1"/>
</dbReference>
<dbReference type="InterPro" id="IPR004045">
    <property type="entry name" value="Glutathione_S-Trfase_N"/>
</dbReference>
<dbReference type="InterPro" id="IPR040079">
    <property type="entry name" value="Glutathione_S-Trfase"/>
</dbReference>
<dbReference type="InterPro" id="IPR036249">
    <property type="entry name" value="Thioredoxin-like_sf"/>
</dbReference>
<comment type="caution">
    <text evidence="4">The sequence shown here is derived from an EMBL/GenBank/DDBJ whole genome shotgun (WGS) entry which is preliminary data.</text>
</comment>
<dbReference type="Gene3D" id="3.40.30.10">
    <property type="entry name" value="Glutaredoxin"/>
    <property type="match status" value="1"/>
</dbReference>
<dbReference type="SUPFAM" id="SSF52833">
    <property type="entry name" value="Thioredoxin-like"/>
    <property type="match status" value="1"/>
</dbReference>
<proteinExistence type="predicted"/>
<organism evidence="4 5">
    <name type="scientific">Candidatus Scatocola faecipullorum</name>
    <dbReference type="NCBI Taxonomy" id="2840917"/>
    <lineage>
        <taxon>Bacteria</taxon>
        <taxon>Pseudomonadati</taxon>
        <taxon>Pseudomonadota</taxon>
        <taxon>Alphaproteobacteria</taxon>
        <taxon>Rhodospirillales</taxon>
        <taxon>Rhodospirillaceae</taxon>
        <taxon>Rhodospirillaceae incertae sedis</taxon>
        <taxon>Candidatus Scatocola</taxon>
    </lineage>
</organism>